<keyword evidence="4" id="KW-1185">Reference proteome</keyword>
<gene>
    <name evidence="3" type="ORF">SAMN04487990_108165</name>
</gene>
<dbReference type="STRING" id="283786.SAMN04487990_108165"/>
<evidence type="ECO:0000313" key="4">
    <source>
        <dbReference type="Proteomes" id="UP000198846"/>
    </source>
</evidence>
<proteinExistence type="predicted"/>
<evidence type="ECO:0000313" key="3">
    <source>
        <dbReference type="EMBL" id="SEA23470.1"/>
    </source>
</evidence>
<reference evidence="3 4" key="1">
    <citation type="submission" date="2016-10" db="EMBL/GenBank/DDBJ databases">
        <authorList>
            <person name="de Groot N.N."/>
        </authorList>
    </citation>
    <scope>NUCLEOTIDE SEQUENCE [LARGE SCALE GENOMIC DNA]</scope>
    <source>
        <strain evidence="3 4">DSM 23842</strain>
    </source>
</reference>
<dbReference type="Pfam" id="PF09832">
    <property type="entry name" value="DUF2059"/>
    <property type="match status" value="1"/>
</dbReference>
<dbReference type="RefSeq" id="WP_092133697.1">
    <property type="nucleotide sequence ID" value="NZ_FNQK01000008.1"/>
</dbReference>
<sequence>MKIVYALMLSLALITSVHAQDDDYVIAVKECIVSNGTMAYYDTVLEAMVEDIKTEFSSHTIPDNVWESVAREKEFAKNGLAIMLSQAYKTYFTLEDIEQMNGLYTSKAGRNMLQKKTLSKEEVKTLDAFYNSAVGQKIQATQSDMSASLRRLAKIWINNTSNKMVTLLSEQGYSL</sequence>
<dbReference type="InterPro" id="IPR018637">
    <property type="entry name" value="DUF2059"/>
</dbReference>
<organism evidence="3 4">
    <name type="scientific">Bizionia paragorgiae</name>
    <dbReference type="NCBI Taxonomy" id="283786"/>
    <lineage>
        <taxon>Bacteria</taxon>
        <taxon>Pseudomonadati</taxon>
        <taxon>Bacteroidota</taxon>
        <taxon>Flavobacteriia</taxon>
        <taxon>Flavobacteriales</taxon>
        <taxon>Flavobacteriaceae</taxon>
        <taxon>Bizionia</taxon>
    </lineage>
</organism>
<name>A0A1H3ZIE6_BIZPA</name>
<dbReference type="Proteomes" id="UP000198846">
    <property type="component" value="Unassembled WGS sequence"/>
</dbReference>
<dbReference type="OrthoDB" id="1435601at2"/>
<dbReference type="EMBL" id="FNQK01000008">
    <property type="protein sequence ID" value="SEA23470.1"/>
    <property type="molecule type" value="Genomic_DNA"/>
</dbReference>
<accession>A0A1H3ZIE6</accession>
<protein>
    <recommendedName>
        <fullName evidence="2">DUF2059 domain-containing protein</fullName>
    </recommendedName>
</protein>
<feature type="domain" description="DUF2059" evidence="2">
    <location>
        <begin position="116"/>
        <end position="153"/>
    </location>
</feature>
<evidence type="ECO:0000259" key="2">
    <source>
        <dbReference type="Pfam" id="PF09832"/>
    </source>
</evidence>
<keyword evidence="1" id="KW-0732">Signal</keyword>
<feature type="chain" id="PRO_5011771071" description="DUF2059 domain-containing protein" evidence="1">
    <location>
        <begin position="20"/>
        <end position="175"/>
    </location>
</feature>
<feature type="signal peptide" evidence="1">
    <location>
        <begin position="1"/>
        <end position="19"/>
    </location>
</feature>
<dbReference type="AlphaFoldDB" id="A0A1H3ZIE6"/>
<evidence type="ECO:0000256" key="1">
    <source>
        <dbReference type="SAM" id="SignalP"/>
    </source>
</evidence>